<gene>
    <name evidence="19" type="primary">cobS</name>
    <name evidence="20" type="ORF">Q4481_08025</name>
</gene>
<evidence type="ECO:0000313" key="20">
    <source>
        <dbReference type="EMBL" id="MDO6963902.1"/>
    </source>
</evidence>
<dbReference type="EC" id="2.7.8.26" evidence="5 19"/>
<evidence type="ECO:0000256" key="11">
    <source>
        <dbReference type="ARBA" id="ARBA00022842"/>
    </source>
</evidence>
<keyword evidence="21" id="KW-1185">Reference proteome</keyword>
<comment type="pathway">
    <text evidence="3 19">Cofactor biosynthesis; adenosylcobalamin biosynthesis; adenosylcobalamin from cob(II)yrinate a,c-diamide: step 7/7.</text>
</comment>
<organism evidence="20 21">
    <name type="scientific">Rhizobium alvei</name>
    <dbReference type="NCBI Taxonomy" id="1132659"/>
    <lineage>
        <taxon>Bacteria</taxon>
        <taxon>Pseudomonadati</taxon>
        <taxon>Pseudomonadota</taxon>
        <taxon>Alphaproteobacteria</taxon>
        <taxon>Hyphomicrobiales</taxon>
        <taxon>Rhizobiaceae</taxon>
        <taxon>Rhizobium/Agrobacterium group</taxon>
        <taxon>Rhizobium</taxon>
    </lineage>
</organism>
<dbReference type="RefSeq" id="WP_304375812.1">
    <property type="nucleotide sequence ID" value="NZ_JAUOZU010000006.1"/>
</dbReference>
<keyword evidence="7 19" id="KW-1003">Cell membrane</keyword>
<keyword evidence="9 19" id="KW-0808">Transferase</keyword>
<protein>
    <recommendedName>
        <fullName evidence="6 19">Adenosylcobinamide-GDP ribazoletransferase</fullName>
        <ecNumber evidence="5 19">2.7.8.26</ecNumber>
    </recommendedName>
    <alternativeName>
        <fullName evidence="16 19">Cobalamin synthase</fullName>
    </alternativeName>
    <alternativeName>
        <fullName evidence="15 19">Cobalamin-5'-phosphate synthase</fullName>
    </alternativeName>
</protein>
<reference evidence="20" key="2">
    <citation type="submission" date="2023-07" db="EMBL/GenBank/DDBJ databases">
        <authorList>
            <person name="Shen H."/>
        </authorList>
    </citation>
    <scope>NUCLEOTIDE SEQUENCE</scope>
    <source>
        <strain evidence="20">TNR-22</strain>
    </source>
</reference>
<evidence type="ECO:0000256" key="3">
    <source>
        <dbReference type="ARBA" id="ARBA00004663"/>
    </source>
</evidence>
<evidence type="ECO:0000256" key="12">
    <source>
        <dbReference type="ARBA" id="ARBA00022989"/>
    </source>
</evidence>
<feature type="transmembrane region" description="Helical" evidence="19">
    <location>
        <begin position="201"/>
        <end position="225"/>
    </location>
</feature>
<keyword evidence="12 19" id="KW-1133">Transmembrane helix</keyword>
<comment type="subcellular location">
    <subcellularLocation>
        <location evidence="2 19">Cell membrane</location>
        <topology evidence="2 19">Multi-pass membrane protein</topology>
    </subcellularLocation>
</comment>
<dbReference type="HAMAP" id="MF_00719">
    <property type="entry name" value="CobS"/>
    <property type="match status" value="1"/>
</dbReference>
<name>A0ABT8YJP4_9HYPH</name>
<evidence type="ECO:0000313" key="21">
    <source>
        <dbReference type="Proteomes" id="UP001174932"/>
    </source>
</evidence>
<evidence type="ECO:0000256" key="5">
    <source>
        <dbReference type="ARBA" id="ARBA00013200"/>
    </source>
</evidence>
<evidence type="ECO:0000256" key="13">
    <source>
        <dbReference type="ARBA" id="ARBA00023136"/>
    </source>
</evidence>
<comment type="catalytic activity">
    <reaction evidence="17 19">
        <text>alpha-ribazole + adenosylcob(III)inamide-GDP = adenosylcob(III)alamin + GMP + H(+)</text>
        <dbReference type="Rhea" id="RHEA:16049"/>
        <dbReference type="ChEBI" id="CHEBI:10329"/>
        <dbReference type="ChEBI" id="CHEBI:15378"/>
        <dbReference type="ChEBI" id="CHEBI:18408"/>
        <dbReference type="ChEBI" id="CHEBI:58115"/>
        <dbReference type="ChEBI" id="CHEBI:60487"/>
        <dbReference type="EC" id="2.7.8.26"/>
    </reaction>
</comment>
<feature type="transmembrane region" description="Helical" evidence="19">
    <location>
        <begin position="114"/>
        <end position="135"/>
    </location>
</feature>
<accession>A0ABT8YJP4</accession>
<evidence type="ECO:0000256" key="6">
    <source>
        <dbReference type="ARBA" id="ARBA00015850"/>
    </source>
</evidence>
<proteinExistence type="inferred from homology"/>
<dbReference type="PANTHER" id="PTHR34148">
    <property type="entry name" value="ADENOSYLCOBINAMIDE-GDP RIBAZOLETRANSFERASE"/>
    <property type="match status" value="1"/>
</dbReference>
<keyword evidence="8 19" id="KW-0169">Cobalamin biosynthesis</keyword>
<evidence type="ECO:0000256" key="10">
    <source>
        <dbReference type="ARBA" id="ARBA00022692"/>
    </source>
</evidence>
<evidence type="ECO:0000256" key="15">
    <source>
        <dbReference type="ARBA" id="ARBA00032605"/>
    </source>
</evidence>
<comment type="cofactor">
    <cofactor evidence="1 19">
        <name>Mg(2+)</name>
        <dbReference type="ChEBI" id="CHEBI:18420"/>
    </cofactor>
</comment>
<feature type="transmembrane region" description="Helical" evidence="19">
    <location>
        <begin position="40"/>
        <end position="60"/>
    </location>
</feature>
<sequence length="264" mass="27086">MPANDFITDIARATGFLSRIPVADRYFRDFDGSLSRAVRAFPVAGFLICLPPAAVFALALALGQQPLIAAFLALAAHTLITGALHEDGLADSADGLGGARDREKALLIMRDSRIGSYGAVALILSFGIRASALSAIGSLMLPGPAGFAYAALGALSRAALVWHWSQLPPARTDGVAVASGAPAAEQVPVSLALGAIIAGAILWYCGSFLLALLTLGATAVATIAFTSRTRTRLGGHTGDTIGATQQISEMAALATLAVFLRITT</sequence>
<keyword evidence="13 19" id="KW-0472">Membrane</keyword>
<evidence type="ECO:0000256" key="7">
    <source>
        <dbReference type="ARBA" id="ARBA00022475"/>
    </source>
</evidence>
<comment type="caution">
    <text evidence="19">Lacks conserved residue(s) required for the propagation of feature annotation.</text>
</comment>
<comment type="similarity">
    <text evidence="4 19">Belongs to the CobS family.</text>
</comment>
<evidence type="ECO:0000256" key="9">
    <source>
        <dbReference type="ARBA" id="ARBA00022679"/>
    </source>
</evidence>
<comment type="catalytic activity">
    <reaction evidence="18 19">
        <text>alpha-ribazole 5'-phosphate + adenosylcob(III)inamide-GDP = adenosylcob(III)alamin 5'-phosphate + GMP + H(+)</text>
        <dbReference type="Rhea" id="RHEA:23560"/>
        <dbReference type="ChEBI" id="CHEBI:15378"/>
        <dbReference type="ChEBI" id="CHEBI:57918"/>
        <dbReference type="ChEBI" id="CHEBI:58115"/>
        <dbReference type="ChEBI" id="CHEBI:60487"/>
        <dbReference type="ChEBI" id="CHEBI:60493"/>
        <dbReference type="EC" id="2.7.8.26"/>
    </reaction>
</comment>
<evidence type="ECO:0000256" key="4">
    <source>
        <dbReference type="ARBA" id="ARBA00010561"/>
    </source>
</evidence>
<evidence type="ECO:0000256" key="18">
    <source>
        <dbReference type="ARBA" id="ARBA00049504"/>
    </source>
</evidence>
<evidence type="ECO:0000256" key="16">
    <source>
        <dbReference type="ARBA" id="ARBA00032853"/>
    </source>
</evidence>
<evidence type="ECO:0000256" key="8">
    <source>
        <dbReference type="ARBA" id="ARBA00022573"/>
    </source>
</evidence>
<evidence type="ECO:0000256" key="19">
    <source>
        <dbReference type="HAMAP-Rule" id="MF_00719"/>
    </source>
</evidence>
<evidence type="ECO:0000256" key="14">
    <source>
        <dbReference type="ARBA" id="ARBA00025228"/>
    </source>
</evidence>
<dbReference type="EMBL" id="JAUOZU010000006">
    <property type="protein sequence ID" value="MDO6963902.1"/>
    <property type="molecule type" value="Genomic_DNA"/>
</dbReference>
<dbReference type="Proteomes" id="UP001174932">
    <property type="component" value="Unassembled WGS sequence"/>
</dbReference>
<reference evidence="20" key="1">
    <citation type="journal article" date="2015" name="Int. J. Syst. Evol. Microbiol.">
        <title>Rhizobium alvei sp. nov., isolated from a freshwater river.</title>
        <authorList>
            <person name="Sheu S.Y."/>
            <person name="Huang H.W."/>
            <person name="Young C.C."/>
            <person name="Chen W.M."/>
        </authorList>
    </citation>
    <scope>NUCLEOTIDE SEQUENCE</scope>
    <source>
        <strain evidence="20">TNR-22</strain>
    </source>
</reference>
<dbReference type="InterPro" id="IPR003805">
    <property type="entry name" value="CobS"/>
</dbReference>
<dbReference type="GO" id="GO:0051073">
    <property type="term" value="F:adenosylcobinamide-GDP ribazoletransferase activity"/>
    <property type="evidence" value="ECO:0007669"/>
    <property type="project" value="UniProtKB-EC"/>
</dbReference>
<evidence type="ECO:0000256" key="17">
    <source>
        <dbReference type="ARBA" id="ARBA00048623"/>
    </source>
</evidence>
<dbReference type="PANTHER" id="PTHR34148:SF1">
    <property type="entry name" value="ADENOSYLCOBINAMIDE-GDP RIBAZOLETRANSFERASE"/>
    <property type="match status" value="1"/>
</dbReference>
<evidence type="ECO:0000256" key="2">
    <source>
        <dbReference type="ARBA" id="ARBA00004651"/>
    </source>
</evidence>
<dbReference type="Pfam" id="PF02654">
    <property type="entry name" value="CobS"/>
    <property type="match status" value="1"/>
</dbReference>
<comment type="function">
    <text evidence="14 19">Joins adenosylcobinamide-GDP and alpha-ribazole to generate adenosylcobalamin (Ado-cobalamin). Also synthesizes adenosylcobalamin 5'-phosphate from adenosylcobinamide-GDP and alpha-ribazole 5'-phosphate.</text>
</comment>
<keyword evidence="10 19" id="KW-0812">Transmembrane</keyword>
<comment type="caution">
    <text evidence="20">The sequence shown here is derived from an EMBL/GenBank/DDBJ whole genome shotgun (WGS) entry which is preliminary data.</text>
</comment>
<keyword evidence="11 19" id="KW-0460">Magnesium</keyword>
<evidence type="ECO:0000256" key="1">
    <source>
        <dbReference type="ARBA" id="ARBA00001946"/>
    </source>
</evidence>